<evidence type="ECO:0000313" key="2">
    <source>
        <dbReference type="Proteomes" id="UP000033710"/>
    </source>
</evidence>
<evidence type="ECO:0000313" key="1">
    <source>
        <dbReference type="EMBL" id="KJR84213.1"/>
    </source>
</evidence>
<reference evidence="1 2" key="2">
    <citation type="journal article" date="2015" name="Eukaryot. Cell">
        <title>Asexual propagation of a virulent clone complex in a human and feline outbreak of sporotrichosis.</title>
        <authorList>
            <person name="Teixeira Mde M."/>
            <person name="Rodrigues A.M."/>
            <person name="Tsui C.K."/>
            <person name="de Almeida L.G."/>
            <person name="Van Diepeningen A.D."/>
            <person name="van den Ende B.G."/>
            <person name="Fernandes G.F."/>
            <person name="Kano R."/>
            <person name="Hamelin R.C."/>
            <person name="Lopes-Bezerra L.M."/>
            <person name="Vasconcelos A.T."/>
            <person name="de Hoog S."/>
            <person name="de Camargo Z.P."/>
            <person name="Felipe M.S."/>
        </authorList>
    </citation>
    <scope>NUCLEOTIDE SEQUENCE [LARGE SCALE GENOMIC DNA]</scope>
    <source>
        <strain evidence="1 2">1099-18</strain>
    </source>
</reference>
<protein>
    <submittedName>
        <fullName evidence="1">Uncharacterized protein</fullName>
    </submittedName>
</protein>
<organism evidence="1 2">
    <name type="scientific">Sporothrix schenckii 1099-18</name>
    <dbReference type="NCBI Taxonomy" id="1397361"/>
    <lineage>
        <taxon>Eukaryota</taxon>
        <taxon>Fungi</taxon>
        <taxon>Dikarya</taxon>
        <taxon>Ascomycota</taxon>
        <taxon>Pezizomycotina</taxon>
        <taxon>Sordariomycetes</taxon>
        <taxon>Sordariomycetidae</taxon>
        <taxon>Ophiostomatales</taxon>
        <taxon>Ophiostomataceae</taxon>
        <taxon>Sporothrix</taxon>
    </lineage>
</organism>
<reference evidence="1 2" key="1">
    <citation type="journal article" date="2014" name="BMC Genomics">
        <title>Comparative genomics of the major fungal agents of human and animal Sporotrichosis: Sporothrix schenckii and Sporothrix brasiliensis.</title>
        <authorList>
            <person name="Teixeira M.M."/>
            <person name="de Almeida L.G."/>
            <person name="Kubitschek-Barreira P."/>
            <person name="Alves F.L."/>
            <person name="Kioshima E.S."/>
            <person name="Abadio A.K."/>
            <person name="Fernandes L."/>
            <person name="Derengowski L.S."/>
            <person name="Ferreira K.S."/>
            <person name="Souza R.C."/>
            <person name="Ruiz J.C."/>
            <person name="de Andrade N.C."/>
            <person name="Paes H.C."/>
            <person name="Nicola A.M."/>
            <person name="Albuquerque P."/>
            <person name="Gerber A.L."/>
            <person name="Martins V.P."/>
            <person name="Peconick L.D."/>
            <person name="Neto A.V."/>
            <person name="Chaucanez C.B."/>
            <person name="Silva P.A."/>
            <person name="Cunha O.L."/>
            <person name="de Oliveira F.F."/>
            <person name="dos Santos T.C."/>
            <person name="Barros A.L."/>
            <person name="Soares M.A."/>
            <person name="de Oliveira L.M."/>
            <person name="Marini M.M."/>
            <person name="Villalobos-Duno H."/>
            <person name="Cunha M.M."/>
            <person name="de Hoog S."/>
            <person name="da Silveira J.F."/>
            <person name="Henrissat B."/>
            <person name="Nino-Vega G.A."/>
            <person name="Cisalpino P.S."/>
            <person name="Mora-Montes H.M."/>
            <person name="Almeida S.R."/>
            <person name="Stajich J.E."/>
            <person name="Lopes-Bezerra L.M."/>
            <person name="Vasconcelos A.T."/>
            <person name="Felipe M.S."/>
        </authorList>
    </citation>
    <scope>NUCLEOTIDE SEQUENCE [LARGE SCALE GENOMIC DNA]</scope>
    <source>
        <strain evidence="1 2">1099-18</strain>
    </source>
</reference>
<accession>A0A0F2M3C2</accession>
<dbReference type="Proteomes" id="UP000033710">
    <property type="component" value="Unassembled WGS sequence"/>
</dbReference>
<dbReference type="KEGG" id="ssck:SPSK_10080"/>
<proteinExistence type="predicted"/>
<dbReference type="GeneID" id="27671914"/>
<comment type="caution">
    <text evidence="1">The sequence shown here is derived from an EMBL/GenBank/DDBJ whole genome shotgun (WGS) entry which is preliminary data.</text>
</comment>
<dbReference type="AlphaFoldDB" id="A0A0F2M3C2"/>
<sequence>MTDDRQRHMSRPGVRCASCCQPWPARLPVDTWEEETTDRRQGSGWHMSCLATHVYLAQDAGGVGKGEIRVDMTDSRESIVS</sequence>
<dbReference type="VEuPathDB" id="FungiDB:SPSK_10080"/>
<name>A0A0F2M3C2_SPOSC</name>
<dbReference type="RefSeq" id="XP_016586889.1">
    <property type="nucleotide sequence ID" value="XM_016736637.1"/>
</dbReference>
<gene>
    <name evidence="1" type="ORF">SPSK_10080</name>
</gene>
<dbReference type="EMBL" id="AXCR01000007">
    <property type="protein sequence ID" value="KJR84213.1"/>
    <property type="molecule type" value="Genomic_DNA"/>
</dbReference>